<evidence type="ECO:0000256" key="3">
    <source>
        <dbReference type="ARBA" id="ARBA00022801"/>
    </source>
</evidence>
<dbReference type="RefSeq" id="WP_246173457.1">
    <property type="nucleotide sequence ID" value="NZ_CP042425.1"/>
</dbReference>
<keyword evidence="1" id="KW-0699">rRNA-binding</keyword>
<evidence type="ECO:0000256" key="6">
    <source>
        <dbReference type="ARBA" id="ARBA00023125"/>
    </source>
</evidence>
<keyword evidence="10" id="KW-1185">Reference proteome</keyword>
<dbReference type="GO" id="GO:0016887">
    <property type="term" value="F:ATP hydrolysis activity"/>
    <property type="evidence" value="ECO:0007669"/>
    <property type="project" value="InterPro"/>
</dbReference>
<keyword evidence="3" id="KW-0378">Hydrolase</keyword>
<dbReference type="GO" id="GO:0004519">
    <property type="term" value="F:endonuclease activity"/>
    <property type="evidence" value="ECO:0007669"/>
    <property type="project" value="InterPro"/>
</dbReference>
<evidence type="ECO:0000256" key="1">
    <source>
        <dbReference type="ARBA" id="ARBA00022730"/>
    </source>
</evidence>
<evidence type="ECO:0000313" key="9">
    <source>
        <dbReference type="EMBL" id="QEL18056.1"/>
    </source>
</evidence>
<dbReference type="Proteomes" id="UP000324974">
    <property type="component" value="Chromosome"/>
</dbReference>
<dbReference type="KEGG" id="lrs:PX52LOC_05070"/>
<name>A0A5C1AJ75_9BACT</name>
<dbReference type="SUPFAM" id="SSF48334">
    <property type="entry name" value="DNA repair protein MutS, domain III"/>
    <property type="match status" value="1"/>
</dbReference>
<dbReference type="InterPro" id="IPR045076">
    <property type="entry name" value="MutS"/>
</dbReference>
<dbReference type="InterPro" id="IPR027417">
    <property type="entry name" value="P-loop_NTPase"/>
</dbReference>
<accession>A0A5C1AJ75</accession>
<sequence>MLATKNQPKMDSHTLDLLEFDKVRDLLAGYAASSLGRDLAKQLEPGTIAEKIRGELALVSEMVEALIDGQAPPFSGLHDVRLLVRRAAIGTALTAEQLLEVGETLNVTGAMYRYRAKLNERHGGLIDLLTAVEDHGAVAKTISGCIDGRAHVLDMASRELGVVRQKLFELEEKVKAEVRRLLRDPELRKILSYPNATVNGDHYVLPVAVNHRHKVEGIIHRVSGTGETVFVEPASIARLSAERITLKAEEDREVKRILRRLSQEVGRVSKPLCYSLEILAKLDLITAKARYSRDFSMFAPLINDDGKLWLRNARHPVLENIFRNESRPDGTPPRKVVPLDLRLGLGFNLLIITGPNTGGKTVTLKTTGLLCLMAQCGMHVPAGEGSTVPIFRQILSDIGDEQSLEQSLSTFSSHISRIAKVFELADDRSLILLDELGAGTDPVEGAALGRAILDQLDSISARAIVTTHLGDLKTYAFNNERAENGAVEFDDETLRPTYKLHIGQYGMSNALKIARRLKLPKELLKRAHRYLKRRKGKTGELARLQELRAEAEKAKLDALAAQHEADQQKAEYERKATALEREQQEAEALNAQRERLKANDRVHVSRFDAVGKVVRVDAKKQIITVTLGLGQWEVPFAEVTPVAD</sequence>
<proteinExistence type="predicted"/>
<dbReference type="InterPro" id="IPR000432">
    <property type="entry name" value="DNA_mismatch_repair_MutS_C"/>
</dbReference>
<dbReference type="GO" id="GO:0006298">
    <property type="term" value="P:mismatch repair"/>
    <property type="evidence" value="ECO:0007669"/>
    <property type="project" value="InterPro"/>
</dbReference>
<dbReference type="NCBIfam" id="TIGR01069">
    <property type="entry name" value="mutS2"/>
    <property type="match status" value="1"/>
</dbReference>
<dbReference type="SUPFAM" id="SSF52540">
    <property type="entry name" value="P-loop containing nucleoside triphosphate hydrolases"/>
    <property type="match status" value="1"/>
</dbReference>
<dbReference type="GO" id="GO:0030983">
    <property type="term" value="F:mismatched DNA binding"/>
    <property type="evidence" value="ECO:0007669"/>
    <property type="project" value="InterPro"/>
</dbReference>
<evidence type="ECO:0000256" key="4">
    <source>
        <dbReference type="ARBA" id="ARBA00022840"/>
    </source>
</evidence>
<dbReference type="InterPro" id="IPR036187">
    <property type="entry name" value="DNA_mismatch_repair_MutS_sf"/>
</dbReference>
<dbReference type="Pfam" id="PF00488">
    <property type="entry name" value="MutS_V"/>
    <property type="match status" value="1"/>
</dbReference>
<feature type="coiled-coil region" evidence="7">
    <location>
        <begin position="534"/>
        <end position="601"/>
    </location>
</feature>
<dbReference type="SMART" id="SM00533">
    <property type="entry name" value="MUTSd"/>
    <property type="match status" value="1"/>
</dbReference>
<evidence type="ECO:0000313" key="10">
    <source>
        <dbReference type="Proteomes" id="UP000324974"/>
    </source>
</evidence>
<dbReference type="SMART" id="SM00534">
    <property type="entry name" value="MUTSac"/>
    <property type="match status" value="1"/>
</dbReference>
<dbReference type="GO" id="GO:0140664">
    <property type="term" value="F:ATP-dependent DNA damage sensor activity"/>
    <property type="evidence" value="ECO:0007669"/>
    <property type="project" value="InterPro"/>
</dbReference>
<keyword evidence="4" id="KW-0067">ATP-binding</keyword>
<dbReference type="PROSITE" id="PS00486">
    <property type="entry name" value="DNA_MISMATCH_REPAIR_2"/>
    <property type="match status" value="1"/>
</dbReference>
<protein>
    <submittedName>
        <fullName evidence="9">DNA strand exchange inhibitor protein</fullName>
    </submittedName>
</protein>
<dbReference type="PIRSF" id="PIRSF005814">
    <property type="entry name" value="MutS_YshD"/>
    <property type="match status" value="1"/>
</dbReference>
<evidence type="ECO:0000256" key="2">
    <source>
        <dbReference type="ARBA" id="ARBA00022741"/>
    </source>
</evidence>
<reference evidence="10" key="1">
    <citation type="submission" date="2019-08" db="EMBL/GenBank/DDBJ databases">
        <title>Limnoglobus roseus gen. nov., sp. nov., a novel freshwater planctomycete with a giant genome from the family Gemmataceae.</title>
        <authorList>
            <person name="Kulichevskaya I.S."/>
            <person name="Naumoff D.G."/>
            <person name="Miroshnikov K."/>
            <person name="Ivanova A."/>
            <person name="Philippov D.A."/>
            <person name="Hakobyan A."/>
            <person name="Rijpstra I.C."/>
            <person name="Sinninghe Damste J.S."/>
            <person name="Liesack W."/>
            <person name="Dedysh S.N."/>
        </authorList>
    </citation>
    <scope>NUCLEOTIDE SEQUENCE [LARGE SCALE GENOMIC DNA]</scope>
    <source>
        <strain evidence="10">PX52</strain>
    </source>
</reference>
<dbReference type="GO" id="GO:0045910">
    <property type="term" value="P:negative regulation of DNA recombination"/>
    <property type="evidence" value="ECO:0007669"/>
    <property type="project" value="InterPro"/>
</dbReference>
<dbReference type="PANTHER" id="PTHR48466">
    <property type="entry name" value="OS10G0509000 PROTEIN-RELATED"/>
    <property type="match status" value="1"/>
</dbReference>
<evidence type="ECO:0000256" key="7">
    <source>
        <dbReference type="SAM" id="Coils"/>
    </source>
</evidence>
<dbReference type="InterPro" id="IPR007696">
    <property type="entry name" value="DNA_mismatch_repair_MutS_core"/>
</dbReference>
<dbReference type="EMBL" id="CP042425">
    <property type="protein sequence ID" value="QEL18056.1"/>
    <property type="molecule type" value="Genomic_DNA"/>
</dbReference>
<dbReference type="InterPro" id="IPR005747">
    <property type="entry name" value="MutS2"/>
</dbReference>
<evidence type="ECO:0000259" key="8">
    <source>
        <dbReference type="PROSITE" id="PS00486"/>
    </source>
</evidence>
<dbReference type="Gene3D" id="3.40.50.300">
    <property type="entry name" value="P-loop containing nucleotide triphosphate hydrolases"/>
    <property type="match status" value="1"/>
</dbReference>
<keyword evidence="5" id="KW-0694">RNA-binding</keyword>
<dbReference type="AlphaFoldDB" id="A0A5C1AJ75"/>
<keyword evidence="7" id="KW-0175">Coiled coil</keyword>
<keyword evidence="6" id="KW-0238">DNA-binding</keyword>
<feature type="domain" description="DNA mismatch repair proteins mutS family" evidence="8">
    <location>
        <begin position="429"/>
        <end position="445"/>
    </location>
</feature>
<dbReference type="FunFam" id="3.40.50.300:FF:000830">
    <property type="entry name" value="Endonuclease MutS2"/>
    <property type="match status" value="1"/>
</dbReference>
<dbReference type="GO" id="GO:0005524">
    <property type="term" value="F:ATP binding"/>
    <property type="evidence" value="ECO:0007669"/>
    <property type="project" value="UniProtKB-KW"/>
</dbReference>
<dbReference type="GO" id="GO:0019843">
    <property type="term" value="F:rRNA binding"/>
    <property type="evidence" value="ECO:0007669"/>
    <property type="project" value="UniProtKB-KW"/>
</dbReference>
<evidence type="ECO:0000256" key="5">
    <source>
        <dbReference type="ARBA" id="ARBA00022884"/>
    </source>
</evidence>
<gene>
    <name evidence="9" type="ORF">PX52LOC_05070</name>
</gene>
<keyword evidence="2" id="KW-0547">Nucleotide-binding</keyword>
<dbReference type="PANTHER" id="PTHR48466:SF2">
    <property type="entry name" value="OS10G0509000 PROTEIN"/>
    <property type="match status" value="1"/>
</dbReference>
<organism evidence="9 10">
    <name type="scientific">Limnoglobus roseus</name>
    <dbReference type="NCBI Taxonomy" id="2598579"/>
    <lineage>
        <taxon>Bacteria</taxon>
        <taxon>Pseudomonadati</taxon>
        <taxon>Planctomycetota</taxon>
        <taxon>Planctomycetia</taxon>
        <taxon>Gemmatales</taxon>
        <taxon>Gemmataceae</taxon>
        <taxon>Limnoglobus</taxon>
    </lineage>
</organism>